<dbReference type="PANTHER" id="PTHR22911">
    <property type="entry name" value="ACYL-MALONYL CONDENSING ENZYME-RELATED"/>
    <property type="match status" value="1"/>
</dbReference>
<feature type="transmembrane region" description="Helical" evidence="7">
    <location>
        <begin position="540"/>
        <end position="559"/>
    </location>
</feature>
<dbReference type="InterPro" id="IPR000620">
    <property type="entry name" value="EamA_dom"/>
</dbReference>
<evidence type="ECO:0000259" key="8">
    <source>
        <dbReference type="Pfam" id="PF00892"/>
    </source>
</evidence>
<feature type="transmembrane region" description="Helical" evidence="7">
    <location>
        <begin position="423"/>
        <end position="440"/>
    </location>
</feature>
<sequence>MFDIDIPEDDAETGFPAGKVQPDGRRGPMAAAISETAESTRDRAVIEAQIRAENDALAQEHVRLKRAGLITDLIPLDMIDTTKLIRDRKPVADFDMAELVASIRDIGLSNPIRLEPSEGGRYELIQGWRRLSAYRQLLEETGDADAWGRIPAGIAARGDQLEALYRRMVDENLVRKDISFAEMAQLAVHYAMDPLTVENDAEKAVAILFRSAGYQKRSYIRNFIPLVERLGEVLMYPQEIPRALGLSLSQRLEEVPGLVTAIRTELKDWDTRSITDELAVLRRYAGQGGEALPEGPAPRTAPPAPPSTAKAKTTFQLARPQGSAKCTAANGRLEIRLPRDFSTIDRRKLEAAVAAMLDQIESCNPVVAPRPTPNGTKAPGMPPSDSPMRGIALKCISVTVFTLMAALIKATADSAQIPPGQQVFFRSFFALPVILGWLVLRSELRVGLLTANPMGHLYRGLVGTTAMALNFWALGLLPLPEVTAIGFAAPLLVVVLAGMFLGENVRAFRLGMVGLGLAGVLIVLSPQLQAGTAGDPLRMLGAVVALGGAGAAALAQIFVRQLVQVERTSAIVFWFSVTSTGLSLLTLPFGWVMPGAWVLAQLVTTGLLGGLGQILLTSAYRHADASVVAPFDYVAMIWAVALGWYVFGEVPSAVVIGGSGLVILAGILIIWREHSLGLERRRQRKATPPA</sequence>
<feature type="transmembrane region" description="Helical" evidence="7">
    <location>
        <begin position="571"/>
        <end position="591"/>
    </location>
</feature>
<evidence type="ECO:0000256" key="1">
    <source>
        <dbReference type="ARBA" id="ARBA00004141"/>
    </source>
</evidence>
<keyword evidence="3 7" id="KW-0812">Transmembrane</keyword>
<feature type="domain" description="EamA" evidence="8">
    <location>
        <begin position="389"/>
        <end position="524"/>
    </location>
</feature>
<feature type="compositionally biased region" description="Acidic residues" evidence="6">
    <location>
        <begin position="1"/>
        <end position="12"/>
    </location>
</feature>
<dbReference type="CDD" id="cd16405">
    <property type="entry name" value="RepB_like_N"/>
    <property type="match status" value="1"/>
</dbReference>
<feature type="transmembrane region" description="Helical" evidence="7">
    <location>
        <begin position="597"/>
        <end position="616"/>
    </location>
</feature>
<reference evidence="10 11" key="1">
    <citation type="journal article" date="2023" name="Commun. Biol.">
        <title>Reorganization of the ancestral sex-determining regions during the evolution of trioecy in Pleodorina starrii.</title>
        <authorList>
            <person name="Takahashi K."/>
            <person name="Suzuki S."/>
            <person name="Kawai-Toyooka H."/>
            <person name="Yamamoto K."/>
            <person name="Hamaji T."/>
            <person name="Ootsuki R."/>
            <person name="Yamaguchi H."/>
            <person name="Kawachi M."/>
            <person name="Higashiyama T."/>
            <person name="Nozaki H."/>
        </authorList>
    </citation>
    <scope>NUCLEOTIDE SEQUENCE [LARGE SCALE GENOMIC DNA]</scope>
    <source>
        <strain evidence="10 11">NIES-4479</strain>
    </source>
</reference>
<dbReference type="PANTHER" id="PTHR22911:SF6">
    <property type="entry name" value="SOLUTE CARRIER FAMILY 35 MEMBER G1"/>
    <property type="match status" value="1"/>
</dbReference>
<gene>
    <name evidence="10" type="primary">PLESTB003165</name>
    <name evidence="10" type="ORF">PLESTB_001846800</name>
</gene>
<feature type="region of interest" description="Disordered" evidence="6">
    <location>
        <begin position="1"/>
        <end position="27"/>
    </location>
</feature>
<keyword evidence="11" id="KW-1185">Reference proteome</keyword>
<feature type="transmembrane region" description="Helical" evidence="7">
    <location>
        <begin position="483"/>
        <end position="501"/>
    </location>
</feature>
<feature type="transmembrane region" description="Helical" evidence="7">
    <location>
        <begin position="460"/>
        <end position="477"/>
    </location>
</feature>
<comment type="caution">
    <text evidence="10">The sequence shown here is derived from an EMBL/GenBank/DDBJ whole genome shotgun (WGS) entry which is preliminary data.</text>
</comment>
<evidence type="ECO:0000313" key="10">
    <source>
        <dbReference type="EMBL" id="GLC62158.1"/>
    </source>
</evidence>
<feature type="transmembrane region" description="Helical" evidence="7">
    <location>
        <begin position="508"/>
        <end position="528"/>
    </location>
</feature>
<feature type="region of interest" description="Disordered" evidence="6">
    <location>
        <begin position="364"/>
        <end position="384"/>
    </location>
</feature>
<dbReference type="Pfam" id="PF00892">
    <property type="entry name" value="EamA"/>
    <property type="match status" value="2"/>
</dbReference>
<organism evidence="10 11">
    <name type="scientific">Pleodorina starrii</name>
    <dbReference type="NCBI Taxonomy" id="330485"/>
    <lineage>
        <taxon>Eukaryota</taxon>
        <taxon>Viridiplantae</taxon>
        <taxon>Chlorophyta</taxon>
        <taxon>core chlorophytes</taxon>
        <taxon>Chlorophyceae</taxon>
        <taxon>CS clade</taxon>
        <taxon>Chlamydomonadales</taxon>
        <taxon>Volvocaceae</taxon>
        <taxon>Pleodorina</taxon>
    </lineage>
</organism>
<dbReference type="Pfam" id="PF02195">
    <property type="entry name" value="ParB_N"/>
    <property type="match status" value="1"/>
</dbReference>
<dbReference type="Proteomes" id="UP001165080">
    <property type="component" value="Unassembled WGS sequence"/>
</dbReference>
<feature type="compositionally biased region" description="Pro residues" evidence="6">
    <location>
        <begin position="295"/>
        <end position="306"/>
    </location>
</feature>
<dbReference type="EMBL" id="BRXU01000058">
    <property type="protein sequence ID" value="GLC62158.1"/>
    <property type="molecule type" value="Genomic_DNA"/>
</dbReference>
<evidence type="ECO:0000256" key="3">
    <source>
        <dbReference type="ARBA" id="ARBA00022692"/>
    </source>
</evidence>
<name>A0A9W6FAC1_9CHLO</name>
<dbReference type="Gene3D" id="3.90.1530.30">
    <property type="match status" value="1"/>
</dbReference>
<dbReference type="InterPro" id="IPR037185">
    <property type="entry name" value="EmrE-like"/>
</dbReference>
<feature type="transmembrane region" description="Helical" evidence="7">
    <location>
        <begin position="653"/>
        <end position="671"/>
    </location>
</feature>
<dbReference type="InterPro" id="IPR036086">
    <property type="entry name" value="ParB/Sulfiredoxin_sf"/>
</dbReference>
<proteinExistence type="inferred from homology"/>
<feature type="transmembrane region" description="Helical" evidence="7">
    <location>
        <begin position="628"/>
        <end position="647"/>
    </location>
</feature>
<feature type="domain" description="ParB-like N-terminal" evidence="9">
    <location>
        <begin position="77"/>
        <end position="139"/>
    </location>
</feature>
<evidence type="ECO:0000256" key="4">
    <source>
        <dbReference type="ARBA" id="ARBA00022989"/>
    </source>
</evidence>
<keyword evidence="4 7" id="KW-1133">Transmembrane helix</keyword>
<comment type="similarity">
    <text evidence="2">Belongs to the drug/metabolite transporter (DMT) superfamily. Plant drug/metabolite exporter (P-DME) (TC 2.A.7.4) family.</text>
</comment>
<evidence type="ECO:0000256" key="7">
    <source>
        <dbReference type="SAM" id="Phobius"/>
    </source>
</evidence>
<evidence type="ECO:0000256" key="6">
    <source>
        <dbReference type="SAM" id="MobiDB-lite"/>
    </source>
</evidence>
<dbReference type="GO" id="GO:0016020">
    <property type="term" value="C:membrane"/>
    <property type="evidence" value="ECO:0007669"/>
    <property type="project" value="UniProtKB-SubCell"/>
</dbReference>
<feature type="region of interest" description="Disordered" evidence="6">
    <location>
        <begin position="289"/>
        <end position="309"/>
    </location>
</feature>
<accession>A0A9W6FAC1</accession>
<dbReference type="AlphaFoldDB" id="A0A9W6FAC1"/>
<dbReference type="SUPFAM" id="SSF103481">
    <property type="entry name" value="Multidrug resistance efflux transporter EmrE"/>
    <property type="match status" value="2"/>
</dbReference>
<dbReference type="InterPro" id="IPR037972">
    <property type="entry name" value="RepB_N"/>
</dbReference>
<evidence type="ECO:0000259" key="9">
    <source>
        <dbReference type="Pfam" id="PF02195"/>
    </source>
</evidence>
<protein>
    <submittedName>
        <fullName evidence="10">Uncharacterized protein</fullName>
    </submittedName>
</protein>
<evidence type="ECO:0000256" key="5">
    <source>
        <dbReference type="ARBA" id="ARBA00023136"/>
    </source>
</evidence>
<dbReference type="InterPro" id="IPR003115">
    <property type="entry name" value="ParB_N"/>
</dbReference>
<keyword evidence="5 7" id="KW-0472">Membrane</keyword>
<comment type="subcellular location">
    <subcellularLocation>
        <location evidence="1">Membrane</location>
        <topology evidence="1">Multi-pass membrane protein</topology>
    </subcellularLocation>
</comment>
<dbReference type="SUPFAM" id="SSF110849">
    <property type="entry name" value="ParB/Sulfiredoxin"/>
    <property type="match status" value="1"/>
</dbReference>
<feature type="domain" description="EamA" evidence="8">
    <location>
        <begin position="540"/>
        <end position="670"/>
    </location>
</feature>
<evidence type="ECO:0000313" key="11">
    <source>
        <dbReference type="Proteomes" id="UP001165080"/>
    </source>
</evidence>
<evidence type="ECO:0000256" key="2">
    <source>
        <dbReference type="ARBA" id="ARBA00007635"/>
    </source>
</evidence>